<proteinExistence type="predicted"/>
<evidence type="ECO:0000313" key="1">
    <source>
        <dbReference type="EMBL" id="CAF99222.1"/>
    </source>
</evidence>
<name>Q4SJG0_TETNG</name>
<dbReference type="EMBL" id="CAAE01014575">
    <property type="protein sequence ID" value="CAF99222.1"/>
    <property type="molecule type" value="Genomic_DNA"/>
</dbReference>
<gene>
    <name evidence="1" type="ORF">GSTENG00017224001</name>
</gene>
<protein>
    <submittedName>
        <fullName evidence="1">(spotted green pufferfish) hypothetical protein</fullName>
    </submittedName>
</protein>
<accession>Q4SJG0</accession>
<comment type="caution">
    <text evidence="1">The sequence shown here is derived from an EMBL/GenBank/DDBJ whole genome shotgun (WGS) entry which is preliminary data.</text>
</comment>
<reference evidence="1" key="1">
    <citation type="journal article" date="2004" name="Nature">
        <title>Genome duplication in the teleost fish Tetraodon nigroviridis reveals the early vertebrate proto-karyotype.</title>
        <authorList>
            <person name="Jaillon O."/>
            <person name="Aury J.-M."/>
            <person name="Brunet F."/>
            <person name="Petit J.-L."/>
            <person name="Stange-Thomann N."/>
            <person name="Mauceli E."/>
            <person name="Bouneau L."/>
            <person name="Fischer C."/>
            <person name="Ozouf-Costaz C."/>
            <person name="Bernot A."/>
            <person name="Nicaud S."/>
            <person name="Jaffe D."/>
            <person name="Fisher S."/>
            <person name="Lutfalla G."/>
            <person name="Dossat C."/>
            <person name="Segurens B."/>
            <person name="Dasilva C."/>
            <person name="Salanoubat M."/>
            <person name="Levy M."/>
            <person name="Boudet N."/>
            <person name="Castellano S."/>
            <person name="Anthouard V."/>
            <person name="Jubin C."/>
            <person name="Castelli V."/>
            <person name="Katinka M."/>
            <person name="Vacherie B."/>
            <person name="Biemont C."/>
            <person name="Skalli Z."/>
            <person name="Cattolico L."/>
            <person name="Poulain J."/>
            <person name="De Berardinis V."/>
            <person name="Cruaud C."/>
            <person name="Duprat S."/>
            <person name="Brottier P."/>
            <person name="Coutanceau J.-P."/>
            <person name="Gouzy J."/>
            <person name="Parra G."/>
            <person name="Lardier G."/>
            <person name="Chapple C."/>
            <person name="McKernan K.J."/>
            <person name="McEwan P."/>
            <person name="Bosak S."/>
            <person name="Kellis M."/>
            <person name="Volff J.-N."/>
            <person name="Guigo R."/>
            <person name="Zody M.C."/>
            <person name="Mesirov J."/>
            <person name="Lindblad-Toh K."/>
            <person name="Birren B."/>
            <person name="Nusbaum C."/>
            <person name="Kahn D."/>
            <person name="Robinson-Rechavi M."/>
            <person name="Laudet V."/>
            <person name="Schachter V."/>
            <person name="Quetier F."/>
            <person name="Saurin W."/>
            <person name="Scarpelli C."/>
            <person name="Wincker P."/>
            <person name="Lander E.S."/>
            <person name="Weissenbach J."/>
            <person name="Roest Crollius H."/>
        </authorList>
    </citation>
    <scope>NUCLEOTIDE SEQUENCE [LARGE SCALE GENOMIC DNA]</scope>
</reference>
<organism evidence="1">
    <name type="scientific">Tetraodon nigroviridis</name>
    <name type="common">Spotted green pufferfish</name>
    <name type="synonym">Chelonodon nigroviridis</name>
    <dbReference type="NCBI Taxonomy" id="99883"/>
    <lineage>
        <taxon>Eukaryota</taxon>
        <taxon>Metazoa</taxon>
        <taxon>Chordata</taxon>
        <taxon>Craniata</taxon>
        <taxon>Vertebrata</taxon>
        <taxon>Euteleostomi</taxon>
        <taxon>Actinopterygii</taxon>
        <taxon>Neopterygii</taxon>
        <taxon>Teleostei</taxon>
        <taxon>Neoteleostei</taxon>
        <taxon>Acanthomorphata</taxon>
        <taxon>Eupercaria</taxon>
        <taxon>Tetraodontiformes</taxon>
        <taxon>Tetradontoidea</taxon>
        <taxon>Tetraodontidae</taxon>
        <taxon>Tetraodon</taxon>
    </lineage>
</organism>
<dbReference type="AlphaFoldDB" id="Q4SJG0"/>
<sequence length="173" mass="18022">MSGRGCQLLVSPCNVSPSMSMAVGHPASPQRANFGPCVGTDRMKKRVNGSFASESQNGSHVVLPSLCLRRQVLTNGKDGNVLGPQVPAHQGPTVAVPRSSKGCPVSEPIMQVFGQPASSNLTVSSSPTTINAGRQYAAGPPLSYLQSAQVPHADARWAMSVTVGNNESTKPQM</sequence>
<dbReference type="KEGG" id="tng:GSTEN00017224G001"/>
<reference evidence="1" key="2">
    <citation type="submission" date="2004-02" db="EMBL/GenBank/DDBJ databases">
        <authorList>
            <consortium name="Genoscope"/>
            <consortium name="Whitehead Institute Centre for Genome Research"/>
        </authorList>
    </citation>
    <scope>NUCLEOTIDE SEQUENCE</scope>
</reference>